<accession>A0A8K0QZP4</accession>
<dbReference type="Gene3D" id="1.10.510.10">
    <property type="entry name" value="Transferase(Phosphotransferase) domain 1"/>
    <property type="match status" value="1"/>
</dbReference>
<protein>
    <submittedName>
        <fullName evidence="2">Kinase-like domain-containing protein</fullName>
    </submittedName>
</protein>
<dbReference type="EMBL" id="JAGMVJ010000016">
    <property type="protein sequence ID" value="KAH7079568.1"/>
    <property type="molecule type" value="Genomic_DNA"/>
</dbReference>
<gene>
    <name evidence="2" type="ORF">FB567DRAFT_449286</name>
</gene>
<feature type="domain" description="Serine-threonine/tyrosine-protein kinase catalytic" evidence="1">
    <location>
        <begin position="145"/>
        <end position="285"/>
    </location>
</feature>
<name>A0A8K0QZP4_9PLEO</name>
<dbReference type="InterPro" id="IPR011009">
    <property type="entry name" value="Kinase-like_dom_sf"/>
</dbReference>
<dbReference type="SUPFAM" id="SSF56112">
    <property type="entry name" value="Protein kinase-like (PK-like)"/>
    <property type="match status" value="1"/>
</dbReference>
<keyword evidence="3" id="KW-1185">Reference proteome</keyword>
<sequence>MARTVNRILLNPSRTDKRPLPIPGTVPGYSADLGLIGASQIDEDSVILLPQEYIHDRDDSLDDSWRGKQGAGRCWQTTVIYEEQISENHPHLVPYLRRDPWTAFPVLAKPSGPPATDFIQQNRATMYSAPLDAASSRILGVHRPLMYQWALHIISGLSFIHAHDIIFGELNLSHCWLSSDLHLSLVGFVNAGFWRRATGVWYDCTRTSSEWFHPLEHQYKHTTQTDLFLYGCVVYELMTGFWPGDRTGKSGPEIAMMVSRKEWPPLETEHMGEIVRKCWAGDFEDAKQLKAEVVAFLEGSGWSIDDDNLQGLGASKLSSN</sequence>
<comment type="caution">
    <text evidence="2">The sequence shown here is derived from an EMBL/GenBank/DDBJ whole genome shotgun (WGS) entry which is preliminary data.</text>
</comment>
<proteinExistence type="predicted"/>
<evidence type="ECO:0000313" key="3">
    <source>
        <dbReference type="Proteomes" id="UP000813461"/>
    </source>
</evidence>
<reference evidence="2" key="1">
    <citation type="journal article" date="2021" name="Nat. Commun.">
        <title>Genetic determinants of endophytism in the Arabidopsis root mycobiome.</title>
        <authorList>
            <person name="Mesny F."/>
            <person name="Miyauchi S."/>
            <person name="Thiergart T."/>
            <person name="Pickel B."/>
            <person name="Atanasova L."/>
            <person name="Karlsson M."/>
            <person name="Huettel B."/>
            <person name="Barry K.W."/>
            <person name="Haridas S."/>
            <person name="Chen C."/>
            <person name="Bauer D."/>
            <person name="Andreopoulos W."/>
            <person name="Pangilinan J."/>
            <person name="LaButti K."/>
            <person name="Riley R."/>
            <person name="Lipzen A."/>
            <person name="Clum A."/>
            <person name="Drula E."/>
            <person name="Henrissat B."/>
            <person name="Kohler A."/>
            <person name="Grigoriev I.V."/>
            <person name="Martin F.M."/>
            <person name="Hacquard S."/>
        </authorList>
    </citation>
    <scope>NUCLEOTIDE SEQUENCE</scope>
    <source>
        <strain evidence="2">MPI-SDFR-AT-0120</strain>
    </source>
</reference>
<keyword evidence="2" id="KW-0418">Kinase</keyword>
<keyword evidence="2" id="KW-0808">Transferase</keyword>
<organism evidence="2 3">
    <name type="scientific">Paraphoma chrysanthemicola</name>
    <dbReference type="NCBI Taxonomy" id="798071"/>
    <lineage>
        <taxon>Eukaryota</taxon>
        <taxon>Fungi</taxon>
        <taxon>Dikarya</taxon>
        <taxon>Ascomycota</taxon>
        <taxon>Pezizomycotina</taxon>
        <taxon>Dothideomycetes</taxon>
        <taxon>Pleosporomycetidae</taxon>
        <taxon>Pleosporales</taxon>
        <taxon>Pleosporineae</taxon>
        <taxon>Phaeosphaeriaceae</taxon>
        <taxon>Paraphoma</taxon>
    </lineage>
</organism>
<dbReference type="OrthoDB" id="1668230at2759"/>
<dbReference type="Pfam" id="PF07714">
    <property type="entry name" value="PK_Tyr_Ser-Thr"/>
    <property type="match status" value="1"/>
</dbReference>
<dbReference type="InterPro" id="IPR001245">
    <property type="entry name" value="Ser-Thr/Tyr_kinase_cat_dom"/>
</dbReference>
<dbReference type="Proteomes" id="UP000813461">
    <property type="component" value="Unassembled WGS sequence"/>
</dbReference>
<dbReference type="GO" id="GO:0004672">
    <property type="term" value="F:protein kinase activity"/>
    <property type="evidence" value="ECO:0007669"/>
    <property type="project" value="InterPro"/>
</dbReference>
<evidence type="ECO:0000259" key="1">
    <source>
        <dbReference type="Pfam" id="PF07714"/>
    </source>
</evidence>
<dbReference type="AlphaFoldDB" id="A0A8K0QZP4"/>
<evidence type="ECO:0000313" key="2">
    <source>
        <dbReference type="EMBL" id="KAH7079568.1"/>
    </source>
</evidence>